<organism evidence="6 7">
    <name type="scientific">Candidatus Ornithomonoglobus merdipullorum</name>
    <dbReference type="NCBI Taxonomy" id="2840895"/>
    <lineage>
        <taxon>Bacteria</taxon>
        <taxon>Bacillati</taxon>
        <taxon>Bacillota</taxon>
        <taxon>Clostridia</taxon>
        <taxon>Candidatus Ornithomonoglobus</taxon>
    </lineage>
</organism>
<comment type="caution">
    <text evidence="6">The sequence shown here is derived from an EMBL/GenBank/DDBJ whole genome shotgun (WGS) entry which is preliminary data.</text>
</comment>
<dbReference type="AlphaFoldDB" id="A0A9D1SEP0"/>
<evidence type="ECO:0000256" key="2">
    <source>
        <dbReference type="ARBA" id="ARBA00009840"/>
    </source>
</evidence>
<sequence length="436" mass="48493">MAETLSAAALAVSLFTAVCAVVLLIRRNNTPQINDESLQRAVGRSVEHLGSVISSNQRDIGDMQTQRFAAIDRALNDMRATVERRLDRMRTDSTAAIDKLREENSAVLEKMRRDNLETMEKLQRMNSESLEKLRTETTEQLNLIRGTVDEKLQETLESRITKSFKLVSERLEQVYKGLGEMQNLAQGVGDLKRVLSNVKTRGILGEIQLGSILEQILSPEQYAVNVCTVPGSRNAVEFAVKLPDRDGGYTYLPIDSKFPGDTYTALLDAYDSGDRDAVDAAAKALRTRMLSEAKDIHEKYVSPPSTTDFAIMFLPFEGLYAEAVNRGMVEELQSRCRIMIAGPSTMAAMLNSIQMGFKTLAIERRSAEVWEILGAVKTEFSKFGSVLESAQKRITQANSDLDKLIGTRTRAIVRKLGSVERLDDTSILGIAENEEE</sequence>
<dbReference type="SUPFAM" id="SSF58113">
    <property type="entry name" value="Apolipoprotein A-I"/>
    <property type="match status" value="1"/>
</dbReference>
<evidence type="ECO:0000256" key="5">
    <source>
        <dbReference type="SAM" id="Coils"/>
    </source>
</evidence>
<proteinExistence type="inferred from homology"/>
<evidence type="ECO:0000256" key="4">
    <source>
        <dbReference type="ARBA" id="ARBA00023172"/>
    </source>
</evidence>
<dbReference type="InterPro" id="IPR003798">
    <property type="entry name" value="DNA_recombination_RmuC"/>
</dbReference>
<dbReference type="Pfam" id="PF02646">
    <property type="entry name" value="RmuC"/>
    <property type="match status" value="1"/>
</dbReference>
<gene>
    <name evidence="6" type="primary">rmuC</name>
    <name evidence="6" type="ORF">IAA61_05780</name>
</gene>
<feature type="coiled-coil region" evidence="5">
    <location>
        <begin position="97"/>
        <end position="128"/>
    </location>
</feature>
<dbReference type="EMBL" id="DVNB01000059">
    <property type="protein sequence ID" value="HIU57305.1"/>
    <property type="molecule type" value="Genomic_DNA"/>
</dbReference>
<name>A0A9D1SEP0_9FIRM</name>
<dbReference type="Proteomes" id="UP000824109">
    <property type="component" value="Unassembled WGS sequence"/>
</dbReference>
<protein>
    <submittedName>
        <fullName evidence="6">DNA recombination protein RmuC</fullName>
    </submittedName>
</protein>
<keyword evidence="4" id="KW-0233">DNA recombination</keyword>
<dbReference type="PANTHER" id="PTHR30563:SF0">
    <property type="entry name" value="DNA RECOMBINATION PROTEIN RMUC"/>
    <property type="match status" value="1"/>
</dbReference>
<reference evidence="6" key="1">
    <citation type="submission" date="2020-10" db="EMBL/GenBank/DDBJ databases">
        <authorList>
            <person name="Gilroy R."/>
        </authorList>
    </citation>
    <scope>NUCLEOTIDE SEQUENCE</scope>
    <source>
        <strain evidence="6">USAMLcec3-3695</strain>
    </source>
</reference>
<dbReference type="GO" id="GO:0006310">
    <property type="term" value="P:DNA recombination"/>
    <property type="evidence" value="ECO:0007669"/>
    <property type="project" value="UniProtKB-KW"/>
</dbReference>
<accession>A0A9D1SEP0</accession>
<evidence type="ECO:0000256" key="1">
    <source>
        <dbReference type="ARBA" id="ARBA00003416"/>
    </source>
</evidence>
<reference evidence="6" key="2">
    <citation type="journal article" date="2021" name="PeerJ">
        <title>Extensive microbial diversity within the chicken gut microbiome revealed by metagenomics and culture.</title>
        <authorList>
            <person name="Gilroy R."/>
            <person name="Ravi A."/>
            <person name="Getino M."/>
            <person name="Pursley I."/>
            <person name="Horton D.L."/>
            <person name="Alikhan N.F."/>
            <person name="Baker D."/>
            <person name="Gharbi K."/>
            <person name="Hall N."/>
            <person name="Watson M."/>
            <person name="Adriaenssens E.M."/>
            <person name="Foster-Nyarko E."/>
            <person name="Jarju S."/>
            <person name="Secka A."/>
            <person name="Antonio M."/>
            <person name="Oren A."/>
            <person name="Chaudhuri R.R."/>
            <person name="La Ragione R."/>
            <person name="Hildebrand F."/>
            <person name="Pallen M.J."/>
        </authorList>
    </citation>
    <scope>NUCLEOTIDE SEQUENCE</scope>
    <source>
        <strain evidence="6">USAMLcec3-3695</strain>
    </source>
</reference>
<dbReference type="PANTHER" id="PTHR30563">
    <property type="entry name" value="DNA RECOMBINATION PROTEIN RMUC"/>
    <property type="match status" value="1"/>
</dbReference>
<comment type="similarity">
    <text evidence="2">Belongs to the RmuC family.</text>
</comment>
<evidence type="ECO:0000256" key="3">
    <source>
        <dbReference type="ARBA" id="ARBA00023054"/>
    </source>
</evidence>
<keyword evidence="3 5" id="KW-0175">Coiled coil</keyword>
<evidence type="ECO:0000313" key="6">
    <source>
        <dbReference type="EMBL" id="HIU57305.1"/>
    </source>
</evidence>
<comment type="function">
    <text evidence="1">Involved in DNA recombination.</text>
</comment>
<evidence type="ECO:0000313" key="7">
    <source>
        <dbReference type="Proteomes" id="UP000824109"/>
    </source>
</evidence>